<reference evidence="2 3" key="2">
    <citation type="submission" date="2007-09" db="EMBL/GenBank/DDBJ databases">
        <authorList>
            <person name="Fulton L."/>
            <person name="Clifton S."/>
            <person name="Fulton B."/>
            <person name="Xu J."/>
            <person name="Minx P."/>
            <person name="Pepin K.H."/>
            <person name="Johnson M."/>
            <person name="Thiruvilangam P."/>
            <person name="Bhonagiri V."/>
            <person name="Nash W.E."/>
            <person name="Mardis E.R."/>
            <person name="Wilson R.K."/>
        </authorList>
    </citation>
    <scope>NUCLEOTIDE SEQUENCE [LARGE SCALE GENOMIC DNA]</scope>
    <source>
        <strain evidence="2 3">M21/2</strain>
    </source>
</reference>
<evidence type="ECO:0000256" key="1">
    <source>
        <dbReference type="SAM" id="Phobius"/>
    </source>
</evidence>
<keyword evidence="1" id="KW-0472">Membrane</keyword>
<evidence type="ECO:0000313" key="3">
    <source>
        <dbReference type="Proteomes" id="UP000005945"/>
    </source>
</evidence>
<protein>
    <submittedName>
        <fullName evidence="2">Uncharacterized protein</fullName>
    </submittedName>
</protein>
<evidence type="ECO:0000313" key="2">
    <source>
        <dbReference type="EMBL" id="EDP21619.1"/>
    </source>
</evidence>
<sequence length="97" mass="11450">MRKPAAFHTGNQWWRAAGFACWHLRSVRCRLRHQRLFFALLERLLVEFLALSSSAPLVYWLGCLCSLVALLVVLLLVRLEVWFLQLVLRFSLRFSMM</sequence>
<dbReference type="Proteomes" id="UP000005945">
    <property type="component" value="Unassembled WGS sequence"/>
</dbReference>
<comment type="caution">
    <text evidence="2">The sequence shown here is derived from an EMBL/GenBank/DDBJ whole genome shotgun (WGS) entry which is preliminary data.</text>
</comment>
<dbReference type="AlphaFoldDB" id="A8SAQ6"/>
<keyword evidence="1" id="KW-1133">Transmembrane helix</keyword>
<gene>
    <name evidence="2" type="ORF">FAEPRAM212_01440</name>
</gene>
<accession>A8SAQ6</accession>
<name>A8SAQ6_9FIRM</name>
<dbReference type="HOGENOM" id="CLU_2342598_0_0_9"/>
<feature type="transmembrane region" description="Helical" evidence="1">
    <location>
        <begin position="58"/>
        <end position="88"/>
    </location>
</feature>
<organism evidence="2 3">
    <name type="scientific">Faecalibacterium prausnitzii M21/2</name>
    <dbReference type="NCBI Taxonomy" id="411485"/>
    <lineage>
        <taxon>Bacteria</taxon>
        <taxon>Bacillati</taxon>
        <taxon>Bacillota</taxon>
        <taxon>Clostridia</taxon>
        <taxon>Eubacteriales</taxon>
        <taxon>Oscillospiraceae</taxon>
        <taxon>Faecalibacterium</taxon>
    </lineage>
</organism>
<keyword evidence="1" id="KW-0812">Transmembrane</keyword>
<reference evidence="2 3" key="1">
    <citation type="submission" date="2007-09" db="EMBL/GenBank/DDBJ databases">
        <title>Draft genome sequence of Faecalibacterium prausnitzii M21/2.</title>
        <authorList>
            <person name="Sudarsanam P."/>
            <person name="Ley R."/>
            <person name="Guruge J."/>
            <person name="Turnbaugh P.J."/>
            <person name="Mahowald M."/>
            <person name="Liep D."/>
            <person name="Gordon J."/>
        </authorList>
    </citation>
    <scope>NUCLEOTIDE SEQUENCE [LARGE SCALE GENOMIC DNA]</scope>
    <source>
        <strain evidence="2 3">M21/2</strain>
    </source>
</reference>
<dbReference type="EMBL" id="ABED02000025">
    <property type="protein sequence ID" value="EDP21619.1"/>
    <property type="molecule type" value="Genomic_DNA"/>
</dbReference>
<proteinExistence type="predicted"/>